<evidence type="ECO:0000256" key="4">
    <source>
        <dbReference type="ARBA" id="ARBA00022490"/>
    </source>
</evidence>
<dbReference type="GO" id="GO:0042073">
    <property type="term" value="P:intraciliary transport"/>
    <property type="evidence" value="ECO:0007669"/>
    <property type="project" value="InterPro"/>
</dbReference>
<organism evidence="9 10">
    <name type="scientific">Danaus chrysippus</name>
    <name type="common">African queen</name>
    <dbReference type="NCBI Taxonomy" id="151541"/>
    <lineage>
        <taxon>Eukaryota</taxon>
        <taxon>Metazoa</taxon>
        <taxon>Ecdysozoa</taxon>
        <taxon>Arthropoda</taxon>
        <taxon>Hexapoda</taxon>
        <taxon>Insecta</taxon>
        <taxon>Pterygota</taxon>
        <taxon>Neoptera</taxon>
        <taxon>Endopterygota</taxon>
        <taxon>Lepidoptera</taxon>
        <taxon>Glossata</taxon>
        <taxon>Ditrysia</taxon>
        <taxon>Papilionoidea</taxon>
        <taxon>Nymphalidae</taxon>
        <taxon>Danainae</taxon>
        <taxon>Danaini</taxon>
        <taxon>Danaina</taxon>
        <taxon>Danaus</taxon>
        <taxon>Anosia</taxon>
    </lineage>
</organism>
<comment type="subcellular location">
    <subcellularLocation>
        <location evidence="1">Cytoplasm</location>
        <location evidence="1">Cytoskeleton</location>
        <location evidence="1">Cilium basal body</location>
    </subcellularLocation>
</comment>
<evidence type="ECO:0000256" key="2">
    <source>
        <dbReference type="ARBA" id="ARBA00007700"/>
    </source>
</evidence>
<dbReference type="Pfam" id="PF12317">
    <property type="entry name" value="IFT46_B_C"/>
    <property type="match status" value="1"/>
</dbReference>
<dbReference type="Proteomes" id="UP000789524">
    <property type="component" value="Unassembled WGS sequence"/>
</dbReference>
<feature type="compositionally biased region" description="Basic and acidic residues" evidence="8">
    <location>
        <begin position="94"/>
        <end position="105"/>
    </location>
</feature>
<keyword evidence="10" id="KW-1185">Reference proteome</keyword>
<dbReference type="GO" id="GO:0030992">
    <property type="term" value="C:intraciliary transport particle B"/>
    <property type="evidence" value="ECO:0007669"/>
    <property type="project" value="TreeGrafter"/>
</dbReference>
<evidence type="ECO:0000256" key="1">
    <source>
        <dbReference type="ARBA" id="ARBA00004120"/>
    </source>
</evidence>
<comment type="similarity">
    <text evidence="2">Belongs to the IFT46 family.</text>
</comment>
<reference evidence="9" key="1">
    <citation type="submission" date="2021-09" db="EMBL/GenBank/DDBJ databases">
        <authorList>
            <person name="Martin H S."/>
        </authorList>
    </citation>
    <scope>NUCLEOTIDE SEQUENCE</scope>
</reference>
<evidence type="ECO:0000256" key="7">
    <source>
        <dbReference type="ARBA" id="ARBA00023273"/>
    </source>
</evidence>
<dbReference type="EMBL" id="CAKASE010000054">
    <property type="protein sequence ID" value="CAG9565686.1"/>
    <property type="molecule type" value="Genomic_DNA"/>
</dbReference>
<dbReference type="AlphaFoldDB" id="A0A8J2VU12"/>
<dbReference type="OrthoDB" id="2119217at2759"/>
<keyword evidence="6" id="KW-0206">Cytoskeleton</keyword>
<feature type="compositionally biased region" description="Low complexity" evidence="8">
    <location>
        <begin position="111"/>
        <end position="129"/>
    </location>
</feature>
<evidence type="ECO:0000256" key="8">
    <source>
        <dbReference type="SAM" id="MobiDB-lite"/>
    </source>
</evidence>
<accession>A0A8J2VU12</accession>
<dbReference type="PANTHER" id="PTHR13376">
    <property type="entry name" value="INTRAFLAGELLAR TRANSPORT PROTEIN 46 HOMOLOG"/>
    <property type="match status" value="1"/>
</dbReference>
<evidence type="ECO:0000256" key="6">
    <source>
        <dbReference type="ARBA" id="ARBA00023212"/>
    </source>
</evidence>
<dbReference type="GO" id="GO:0005815">
    <property type="term" value="C:microtubule organizing center"/>
    <property type="evidence" value="ECO:0007669"/>
    <property type="project" value="TreeGrafter"/>
</dbReference>
<comment type="caution">
    <text evidence="9">The sequence shown here is derived from an EMBL/GenBank/DDBJ whole genome shotgun (WGS) entry which is preliminary data.</text>
</comment>
<evidence type="ECO:0000256" key="5">
    <source>
        <dbReference type="ARBA" id="ARBA00023069"/>
    </source>
</evidence>
<dbReference type="GO" id="GO:0031514">
    <property type="term" value="C:motile cilium"/>
    <property type="evidence" value="ECO:0007669"/>
    <property type="project" value="TreeGrafter"/>
</dbReference>
<keyword evidence="7" id="KW-0966">Cell projection</keyword>
<name>A0A8J2VU12_9NEOP</name>
<evidence type="ECO:0000313" key="9">
    <source>
        <dbReference type="EMBL" id="CAG9565686.1"/>
    </source>
</evidence>
<keyword evidence="5" id="KW-0969">Cilium</keyword>
<evidence type="ECO:0000256" key="3">
    <source>
        <dbReference type="ARBA" id="ARBA00017206"/>
    </source>
</evidence>
<dbReference type="GO" id="GO:0060271">
    <property type="term" value="P:cilium assembly"/>
    <property type="evidence" value="ECO:0007669"/>
    <property type="project" value="TreeGrafter"/>
</dbReference>
<feature type="region of interest" description="Disordered" evidence="8">
    <location>
        <begin position="38"/>
        <end position="151"/>
    </location>
</feature>
<keyword evidence="4" id="KW-0963">Cytoplasm</keyword>
<evidence type="ECO:0000313" key="10">
    <source>
        <dbReference type="Proteomes" id="UP000789524"/>
    </source>
</evidence>
<dbReference type="PANTHER" id="PTHR13376:SF0">
    <property type="entry name" value="INTRAFLAGELLAR TRANSPORT PROTEIN 46 HOMOLOG"/>
    <property type="match status" value="1"/>
</dbReference>
<dbReference type="InterPro" id="IPR022088">
    <property type="entry name" value="Intraflagellar_transp_cmplxB"/>
</dbReference>
<protein>
    <recommendedName>
        <fullName evidence="3">Intraflagellar transport protein 46 homolog</fullName>
    </recommendedName>
</protein>
<proteinExistence type="inferred from homology"/>
<gene>
    <name evidence="9" type="ORF">DCHRY22_LOCUS6481</name>
</gene>
<sequence>MTTKDKQHKLCQTVAFNRELESIPGLEVQGMYDETVEVNAKEIESPPTSDEESIKAMSKFKPPVRHTARHDFDSDSESDSSPDKFDNLTEEDQSPERKSDIEDVKKKVKSSSDVSRQSSNQHNSSNSESDSGDVGLEQVEASSGKKRGVVIPAEGSYDPKAYADLKVPPELDNVFQYIMKYTPQKIDIDFKLHPFIPEYVPAVGDADAFLKVTTPASGLRGKALADNALDFIDNLGLTVLDEPSADQSDAALLHLQLRAISKTTSAKSTVMTRKLENAENNPQALDRWIRDVSALHATRSRATVAYTRKMPDIDDLMAEWPDTIEDTLNEVGVPPANIDCSLSQYVDIICALFDIPVHGDTVNDRIQALHLLFSLYSAVKNSQLFAEREKEKSMTG</sequence>